<dbReference type="Proteomes" id="UP000078560">
    <property type="component" value="Unassembled WGS sequence"/>
</dbReference>
<evidence type="ECO:0000313" key="3">
    <source>
        <dbReference type="Proteomes" id="UP000078560"/>
    </source>
</evidence>
<proteinExistence type="predicted"/>
<keyword evidence="1" id="KW-1133">Transmembrane helix</keyword>
<organism evidence="2 3">
    <name type="scientific">Plasmodium ovale curtisi</name>
    <dbReference type="NCBI Taxonomy" id="864141"/>
    <lineage>
        <taxon>Eukaryota</taxon>
        <taxon>Sar</taxon>
        <taxon>Alveolata</taxon>
        <taxon>Apicomplexa</taxon>
        <taxon>Aconoidasida</taxon>
        <taxon>Haemosporida</taxon>
        <taxon>Plasmodiidae</taxon>
        <taxon>Plasmodium</taxon>
        <taxon>Plasmodium (Plasmodium)</taxon>
    </lineage>
</organism>
<keyword evidence="1" id="KW-0472">Membrane</keyword>
<gene>
    <name evidence="2" type="ORF">POVCU2_0048520</name>
</gene>
<protein>
    <submittedName>
        <fullName evidence="2">Uncharacterized protein</fullName>
    </submittedName>
</protein>
<evidence type="ECO:0000256" key="1">
    <source>
        <dbReference type="SAM" id="Phobius"/>
    </source>
</evidence>
<keyword evidence="1" id="KW-0812">Transmembrane</keyword>
<dbReference type="Gene3D" id="2.20.100.10">
    <property type="entry name" value="Thrombospondin type-1 (TSP1) repeat"/>
    <property type="match status" value="1"/>
</dbReference>
<dbReference type="InterPro" id="IPR036383">
    <property type="entry name" value="TSP1_rpt_sf"/>
</dbReference>
<feature type="transmembrane region" description="Helical" evidence="1">
    <location>
        <begin position="430"/>
        <end position="451"/>
    </location>
</feature>
<reference evidence="3" key="1">
    <citation type="submission" date="2016-05" db="EMBL/GenBank/DDBJ databases">
        <authorList>
            <person name="Naeem Raeece"/>
        </authorList>
    </citation>
    <scope>NUCLEOTIDE SEQUENCE [LARGE SCALE GENOMIC DNA]</scope>
</reference>
<name>A0A1A8W8Z4_PLAOA</name>
<evidence type="ECO:0000313" key="2">
    <source>
        <dbReference type="EMBL" id="SBS88448.1"/>
    </source>
</evidence>
<sequence>MSTHILASLPQRKKFKHHAEKMKMPFLNFLTLPAVKFTYIFLLIKTSAFSVKKNGTGSKQLQRRDKSNFISLARVAPYFSEETIILEDNELKKISHENNKCIKAIKDHKYLNNPIENVFKIDNKGHITEMKNKDNIYMHTKRLFKNVGYELCKKILTFNITVTKELCEFDTYNNYILYINYLKDVKIEMIKDALEIRKFFFVKLPRSFDLDESVATFTENDYNVLKGKLENDFIKFDFSDIILNQVCPKAYNKKNELFDEENSNENLIIEKSENKIKFALITSHTLSEILIFPSNIKDVQYVKEYKNLKNIVKLKKSTKSEYTEWAQWSPCYNTCTDNFAYKCRQNKCMNEDESFCDKHFLLKFQECPQTQCQKWLEAQKNDDVMEGEKSEAKKEIIADNEEDVYENEKVFRRRPKRTNFFMWIINNKKLSLGLLIFFIGIIILGCLYCYVRSTLGFHNDEEYYVSKYR</sequence>
<accession>A0A1A8W8Z4</accession>
<dbReference type="EMBL" id="FLQU01000635">
    <property type="protein sequence ID" value="SBS88448.1"/>
    <property type="molecule type" value="Genomic_DNA"/>
</dbReference>
<dbReference type="AlphaFoldDB" id="A0A1A8W8Z4"/>